<organism evidence="1 2">
    <name type="scientific">Pyrenophora tritici-repentis</name>
    <dbReference type="NCBI Taxonomy" id="45151"/>
    <lineage>
        <taxon>Eukaryota</taxon>
        <taxon>Fungi</taxon>
        <taxon>Dikarya</taxon>
        <taxon>Ascomycota</taxon>
        <taxon>Pezizomycotina</taxon>
        <taxon>Dothideomycetes</taxon>
        <taxon>Pleosporomycetidae</taxon>
        <taxon>Pleosporales</taxon>
        <taxon>Pleosporineae</taxon>
        <taxon>Pleosporaceae</taxon>
        <taxon>Pyrenophora</taxon>
    </lineage>
</organism>
<reference evidence="1" key="1">
    <citation type="journal article" date="2018" name="BMC Genomics">
        <title>Comparative genomics of the wheat fungal pathogen Pyrenophora tritici-repentis reveals chromosomal variations and genome plasticity.</title>
        <authorList>
            <person name="Moolhuijzen P."/>
            <person name="See P.T."/>
            <person name="Hane J.K."/>
            <person name="Shi G."/>
            <person name="Liu Z."/>
            <person name="Oliver R.P."/>
            <person name="Moffat C.S."/>
        </authorList>
    </citation>
    <scope>NUCLEOTIDE SEQUENCE [LARGE SCALE GENOMIC DNA]</scope>
    <source>
        <strain evidence="1">M4</strain>
    </source>
</reference>
<dbReference type="KEGG" id="ptrr:90953927"/>
<sequence>MSQFKLLTKHIPPHLGATNQNTRRTDALTVSNPQFLGCLCCKQTSRINVCSSQFITFILPCSTRSTDLSINQPNPERNQGRARSVAGADLHHNHALFQNTKAPGV</sequence>
<evidence type="ECO:0000313" key="2">
    <source>
        <dbReference type="Proteomes" id="UP000245464"/>
    </source>
</evidence>
<name>A0A834VVU1_9PLEO</name>
<dbReference type="GeneID" id="90953927"/>
<evidence type="ECO:0000313" key="1">
    <source>
        <dbReference type="EMBL" id="KAF7576504.1"/>
    </source>
</evidence>
<dbReference type="Proteomes" id="UP000245464">
    <property type="component" value="Chromosome 1"/>
</dbReference>
<comment type="caution">
    <text evidence="1">The sequence shown here is derived from an EMBL/GenBank/DDBJ whole genome shotgun (WGS) entry which is preliminary data.</text>
</comment>
<dbReference type="AlphaFoldDB" id="A0A834VVU1"/>
<dbReference type="EMBL" id="NQIK02000001">
    <property type="protein sequence ID" value="KAF7576504.1"/>
    <property type="molecule type" value="Genomic_DNA"/>
</dbReference>
<dbReference type="RefSeq" id="XP_065965043.1">
    <property type="nucleotide sequence ID" value="XM_066102841.1"/>
</dbReference>
<proteinExistence type="predicted"/>
<gene>
    <name evidence="1" type="ORF">PtrM4_007440</name>
</gene>
<accession>A0A834VVU1</accession>
<protein>
    <submittedName>
        <fullName evidence="1">Uncharacterized protein</fullName>
    </submittedName>
</protein>